<evidence type="ECO:0000259" key="7">
    <source>
        <dbReference type="Pfam" id="PF08281"/>
    </source>
</evidence>
<dbReference type="Gene3D" id="1.10.10.10">
    <property type="entry name" value="Winged helix-like DNA-binding domain superfamily/Winged helix DNA-binding domain"/>
    <property type="match status" value="1"/>
</dbReference>
<proteinExistence type="inferred from homology"/>
<dbReference type="STRING" id="450378.GCA_001661675_02638"/>
<feature type="domain" description="RNA polymerase sigma-70 region 2" evidence="6">
    <location>
        <begin position="26"/>
        <end position="87"/>
    </location>
</feature>
<evidence type="ECO:0000259" key="6">
    <source>
        <dbReference type="Pfam" id="PF04542"/>
    </source>
</evidence>
<keyword evidence="2" id="KW-0805">Transcription regulation</keyword>
<evidence type="ECO:0000256" key="1">
    <source>
        <dbReference type="ARBA" id="ARBA00010641"/>
    </source>
</evidence>
<dbReference type="OrthoDB" id="7447094at2"/>
<evidence type="ECO:0000256" key="5">
    <source>
        <dbReference type="SAM" id="MobiDB-lite"/>
    </source>
</evidence>
<dbReference type="Gene3D" id="1.10.1740.10">
    <property type="match status" value="1"/>
</dbReference>
<dbReference type="GO" id="GO:0016987">
    <property type="term" value="F:sigma factor activity"/>
    <property type="evidence" value="ECO:0007669"/>
    <property type="project" value="UniProtKB-KW"/>
</dbReference>
<evidence type="ECO:0000256" key="2">
    <source>
        <dbReference type="ARBA" id="ARBA00023015"/>
    </source>
</evidence>
<reference evidence="8 9" key="1">
    <citation type="submission" date="2017-01" db="EMBL/GenBank/DDBJ databases">
        <title>Complete genome sequence of esterase-producing bacterium Croceicoccus marinus E4A9.</title>
        <authorList>
            <person name="Wu Y.-H."/>
            <person name="Cheng H."/>
            <person name="Xu L."/>
            <person name="Huo Y.-Y."/>
            <person name="Wang C.-S."/>
            <person name="Xu X.-W."/>
        </authorList>
    </citation>
    <scope>NUCLEOTIDE SEQUENCE [LARGE SCALE GENOMIC DNA]</scope>
    <source>
        <strain evidence="8 9">E4A9</strain>
    </source>
</reference>
<dbReference type="GO" id="GO:0003677">
    <property type="term" value="F:DNA binding"/>
    <property type="evidence" value="ECO:0007669"/>
    <property type="project" value="InterPro"/>
</dbReference>
<keyword evidence="9" id="KW-1185">Reference proteome</keyword>
<comment type="similarity">
    <text evidence="1">Belongs to the sigma-70 factor family. ECF subfamily.</text>
</comment>
<organism evidence="8 9">
    <name type="scientific">Croceicoccus marinus</name>
    <dbReference type="NCBI Taxonomy" id="450378"/>
    <lineage>
        <taxon>Bacteria</taxon>
        <taxon>Pseudomonadati</taxon>
        <taxon>Pseudomonadota</taxon>
        <taxon>Alphaproteobacteria</taxon>
        <taxon>Sphingomonadales</taxon>
        <taxon>Erythrobacteraceae</taxon>
        <taxon>Croceicoccus</taxon>
    </lineage>
</organism>
<dbReference type="PANTHER" id="PTHR43133">
    <property type="entry name" value="RNA POLYMERASE ECF-TYPE SIGMA FACTO"/>
    <property type="match status" value="1"/>
</dbReference>
<evidence type="ECO:0000313" key="9">
    <source>
        <dbReference type="Proteomes" id="UP000195807"/>
    </source>
</evidence>
<dbReference type="RefSeq" id="WP_066847235.1">
    <property type="nucleotide sequence ID" value="NZ_CP019602.1"/>
</dbReference>
<evidence type="ECO:0000313" key="8">
    <source>
        <dbReference type="EMBL" id="ARU16934.1"/>
    </source>
</evidence>
<dbReference type="SUPFAM" id="SSF88659">
    <property type="entry name" value="Sigma3 and sigma4 domains of RNA polymerase sigma factors"/>
    <property type="match status" value="1"/>
</dbReference>
<gene>
    <name evidence="8" type="ORF">A9D14_13130</name>
</gene>
<dbReference type="Proteomes" id="UP000195807">
    <property type="component" value="Chromosome"/>
</dbReference>
<keyword evidence="3" id="KW-0731">Sigma factor</keyword>
<sequence length="182" mass="20225">MERDVEREGLIDGADVPQPAGIEGVYLANRPALLRFLRARGAGDAAEDLLQEIWLRITASRPGPVPAPLPYLYRVANNVMIDRHRSLSQAARRDADWSETHAEQAQPSPENDIAARQEAAQLLHLVDRLGPRAAAALRRHRIDGLSQREVAAELGVSISTIESDLRTAYRALLAWKERRDEA</sequence>
<evidence type="ECO:0000256" key="4">
    <source>
        <dbReference type="ARBA" id="ARBA00023163"/>
    </source>
</evidence>
<dbReference type="InterPro" id="IPR013249">
    <property type="entry name" value="RNA_pol_sigma70_r4_t2"/>
</dbReference>
<dbReference type="EMBL" id="CP019602">
    <property type="protein sequence ID" value="ARU16934.1"/>
    <property type="molecule type" value="Genomic_DNA"/>
</dbReference>
<dbReference type="NCBIfam" id="TIGR02937">
    <property type="entry name" value="sigma70-ECF"/>
    <property type="match status" value="1"/>
</dbReference>
<dbReference type="InterPro" id="IPR007627">
    <property type="entry name" value="RNA_pol_sigma70_r2"/>
</dbReference>
<feature type="domain" description="RNA polymerase sigma factor 70 region 4 type 2" evidence="7">
    <location>
        <begin position="121"/>
        <end position="172"/>
    </location>
</feature>
<accession>A0A1Z1FDT6</accession>
<dbReference type="PANTHER" id="PTHR43133:SF63">
    <property type="entry name" value="RNA POLYMERASE SIGMA FACTOR FECI-RELATED"/>
    <property type="match status" value="1"/>
</dbReference>
<feature type="compositionally biased region" description="Basic and acidic residues" evidence="5">
    <location>
        <begin position="90"/>
        <end position="102"/>
    </location>
</feature>
<dbReference type="KEGG" id="cman:A9D14_13130"/>
<dbReference type="GO" id="GO:0006352">
    <property type="term" value="P:DNA-templated transcription initiation"/>
    <property type="evidence" value="ECO:0007669"/>
    <property type="project" value="InterPro"/>
</dbReference>
<dbReference type="Pfam" id="PF04542">
    <property type="entry name" value="Sigma70_r2"/>
    <property type="match status" value="1"/>
</dbReference>
<dbReference type="InterPro" id="IPR036388">
    <property type="entry name" value="WH-like_DNA-bd_sf"/>
</dbReference>
<protein>
    <submittedName>
        <fullName evidence="8">RNA polymerase subunit sigma-70</fullName>
    </submittedName>
</protein>
<dbReference type="AlphaFoldDB" id="A0A1Z1FDT6"/>
<keyword evidence="4" id="KW-0804">Transcription</keyword>
<dbReference type="InterPro" id="IPR039425">
    <property type="entry name" value="RNA_pol_sigma-70-like"/>
</dbReference>
<dbReference type="InterPro" id="IPR013324">
    <property type="entry name" value="RNA_pol_sigma_r3/r4-like"/>
</dbReference>
<name>A0A1Z1FDT6_9SPHN</name>
<dbReference type="Pfam" id="PF08281">
    <property type="entry name" value="Sigma70_r4_2"/>
    <property type="match status" value="1"/>
</dbReference>
<dbReference type="SUPFAM" id="SSF88946">
    <property type="entry name" value="Sigma2 domain of RNA polymerase sigma factors"/>
    <property type="match status" value="1"/>
</dbReference>
<evidence type="ECO:0000256" key="3">
    <source>
        <dbReference type="ARBA" id="ARBA00023082"/>
    </source>
</evidence>
<dbReference type="InterPro" id="IPR014284">
    <property type="entry name" value="RNA_pol_sigma-70_dom"/>
</dbReference>
<dbReference type="InterPro" id="IPR013325">
    <property type="entry name" value="RNA_pol_sigma_r2"/>
</dbReference>
<feature type="region of interest" description="Disordered" evidence="5">
    <location>
        <begin position="90"/>
        <end position="110"/>
    </location>
</feature>